<dbReference type="EMBL" id="SSUX01000008">
    <property type="protein sequence ID" value="THJ44948.1"/>
    <property type="molecule type" value="Genomic_DNA"/>
</dbReference>
<gene>
    <name evidence="1" type="ORF">E8Q35_12220</name>
</gene>
<evidence type="ECO:0000313" key="2">
    <source>
        <dbReference type="Proteomes" id="UP000309618"/>
    </source>
</evidence>
<dbReference type="RefSeq" id="WP_136501770.1">
    <property type="nucleotide sequence ID" value="NZ_SSUX01000008.1"/>
</dbReference>
<accession>A0A4S5CN77</accession>
<organism evidence="1 2">
    <name type="scientific">Aeromonas veronii</name>
    <dbReference type="NCBI Taxonomy" id="654"/>
    <lineage>
        <taxon>Bacteria</taxon>
        <taxon>Pseudomonadati</taxon>
        <taxon>Pseudomonadota</taxon>
        <taxon>Gammaproteobacteria</taxon>
        <taxon>Aeromonadales</taxon>
        <taxon>Aeromonadaceae</taxon>
        <taxon>Aeromonas</taxon>
    </lineage>
</organism>
<reference evidence="1 2" key="1">
    <citation type="submission" date="2019-04" db="EMBL/GenBank/DDBJ databases">
        <title>Comparative genomics of Aeromonas veronii strains pathogenic to fish.</title>
        <authorList>
            <person name="Cascarano M.C."/>
            <person name="Smyrli M."/>
            <person name="Katharios P."/>
        </authorList>
    </citation>
    <scope>NUCLEOTIDE SEQUENCE [LARGE SCALE GENOMIC DNA]</scope>
    <source>
        <strain evidence="1 2">XU1</strain>
    </source>
</reference>
<protein>
    <submittedName>
        <fullName evidence="1">Uncharacterized protein</fullName>
    </submittedName>
</protein>
<name>A0A4S5CN77_AERVE</name>
<dbReference type="Proteomes" id="UP000309618">
    <property type="component" value="Unassembled WGS sequence"/>
</dbReference>
<sequence length="203" mass="23608">MSTKNQTSQGDEGSYSEAFNQLLLSSNDIKRMLRKDADFIMQSESILESLKKSSADGLKGAEVLMQLADQSHDQERREHVQFVCDEWVDISIAVKAMDAYFKLDSIKYFFDDCINELIRAYLRNLFLRESLPLLDHSFLISSLFNYTPVNQPHYSLLRRILPIKDKIDILDCQKLDWKTLYKIHKWIKLEQKAIGAIIANKAR</sequence>
<evidence type="ECO:0000313" key="1">
    <source>
        <dbReference type="EMBL" id="THJ44948.1"/>
    </source>
</evidence>
<comment type="caution">
    <text evidence="1">The sequence shown here is derived from an EMBL/GenBank/DDBJ whole genome shotgun (WGS) entry which is preliminary data.</text>
</comment>
<proteinExistence type="predicted"/>
<dbReference type="AlphaFoldDB" id="A0A4S5CN77"/>